<organism evidence="1 2">
    <name type="scientific">Nibribacter koreensis</name>
    <dbReference type="NCBI Taxonomy" id="1084519"/>
    <lineage>
        <taxon>Bacteria</taxon>
        <taxon>Pseudomonadati</taxon>
        <taxon>Bacteroidota</taxon>
        <taxon>Cytophagia</taxon>
        <taxon>Cytophagales</taxon>
        <taxon>Hymenobacteraceae</taxon>
        <taxon>Nibribacter</taxon>
    </lineage>
</organism>
<dbReference type="Gene3D" id="3.30.530.20">
    <property type="match status" value="1"/>
</dbReference>
<evidence type="ECO:0000313" key="2">
    <source>
        <dbReference type="Proteomes" id="UP001501844"/>
    </source>
</evidence>
<keyword evidence="2" id="KW-1185">Reference proteome</keyword>
<accession>A0ABP8FRI7</accession>
<sequence>MKISLQTRVAQPYLSVLDQFNLDLFTALAPAFPKMKVLRFDGSFPGDRVEIELQVGPLKKRWTSLITERHITEQKAWFTDEGQELPAPLTYWQHQHLITQHDTYSTIHDLIEFRTNFKALDYLLYPVLYAQFSMRGPVYQRLFGKA</sequence>
<dbReference type="RefSeq" id="WP_345166933.1">
    <property type="nucleotide sequence ID" value="NZ_BAABGX010000002.1"/>
</dbReference>
<evidence type="ECO:0008006" key="3">
    <source>
        <dbReference type="Google" id="ProtNLM"/>
    </source>
</evidence>
<dbReference type="InterPro" id="IPR023393">
    <property type="entry name" value="START-like_dom_sf"/>
</dbReference>
<gene>
    <name evidence="1" type="ORF">GCM10023183_26370</name>
</gene>
<reference evidence="2" key="1">
    <citation type="journal article" date="2019" name="Int. J. Syst. Evol. Microbiol.">
        <title>The Global Catalogue of Microorganisms (GCM) 10K type strain sequencing project: providing services to taxonomists for standard genome sequencing and annotation.</title>
        <authorList>
            <consortium name="The Broad Institute Genomics Platform"/>
            <consortium name="The Broad Institute Genome Sequencing Center for Infectious Disease"/>
            <person name="Wu L."/>
            <person name="Ma J."/>
        </authorList>
    </citation>
    <scope>NUCLEOTIDE SEQUENCE [LARGE SCALE GENOMIC DNA]</scope>
    <source>
        <strain evidence="2">JCM 17917</strain>
    </source>
</reference>
<dbReference type="EMBL" id="BAABGX010000002">
    <property type="protein sequence ID" value="GAA4309256.1"/>
    <property type="molecule type" value="Genomic_DNA"/>
</dbReference>
<protein>
    <recommendedName>
        <fullName evidence="3">Ligand-binding SRPBCC domain-containing protein</fullName>
    </recommendedName>
</protein>
<proteinExistence type="predicted"/>
<name>A0ABP8FRI7_9BACT</name>
<dbReference type="Proteomes" id="UP001501844">
    <property type="component" value="Unassembled WGS sequence"/>
</dbReference>
<evidence type="ECO:0000313" key="1">
    <source>
        <dbReference type="EMBL" id="GAA4309256.1"/>
    </source>
</evidence>
<dbReference type="SUPFAM" id="SSF55961">
    <property type="entry name" value="Bet v1-like"/>
    <property type="match status" value="1"/>
</dbReference>
<comment type="caution">
    <text evidence="1">The sequence shown here is derived from an EMBL/GenBank/DDBJ whole genome shotgun (WGS) entry which is preliminary data.</text>
</comment>